<dbReference type="AlphaFoldDB" id="A0A5C3QHH0"/>
<dbReference type="Gene3D" id="3.30.70.330">
    <property type="match status" value="2"/>
</dbReference>
<feature type="domain" description="RRM" evidence="4">
    <location>
        <begin position="221"/>
        <end position="303"/>
    </location>
</feature>
<organism evidence="5 6">
    <name type="scientific">Pterulicium gracile</name>
    <dbReference type="NCBI Taxonomy" id="1884261"/>
    <lineage>
        <taxon>Eukaryota</taxon>
        <taxon>Fungi</taxon>
        <taxon>Dikarya</taxon>
        <taxon>Basidiomycota</taxon>
        <taxon>Agaricomycotina</taxon>
        <taxon>Agaricomycetes</taxon>
        <taxon>Agaricomycetidae</taxon>
        <taxon>Agaricales</taxon>
        <taxon>Pleurotineae</taxon>
        <taxon>Pterulaceae</taxon>
        <taxon>Pterulicium</taxon>
    </lineage>
</organism>
<feature type="compositionally biased region" description="Basic residues" evidence="3">
    <location>
        <begin position="160"/>
        <end position="173"/>
    </location>
</feature>
<name>A0A5C3QHH0_9AGAR</name>
<gene>
    <name evidence="5" type="ORF">BDV98DRAFT_605218</name>
</gene>
<dbReference type="EMBL" id="ML178828">
    <property type="protein sequence ID" value="TFL00570.1"/>
    <property type="molecule type" value="Genomic_DNA"/>
</dbReference>
<dbReference type="STRING" id="1884261.A0A5C3QHH0"/>
<dbReference type="InterPro" id="IPR000504">
    <property type="entry name" value="RRM_dom"/>
</dbReference>
<dbReference type="CDD" id="cd00590">
    <property type="entry name" value="RRM_SF"/>
    <property type="match status" value="1"/>
</dbReference>
<dbReference type="InterPro" id="IPR050502">
    <property type="entry name" value="Euk_RNA-bind_prot"/>
</dbReference>
<feature type="compositionally biased region" description="Low complexity" evidence="3">
    <location>
        <begin position="315"/>
        <end position="375"/>
    </location>
</feature>
<feature type="region of interest" description="Disordered" evidence="3">
    <location>
        <begin position="303"/>
        <end position="375"/>
    </location>
</feature>
<proteinExistence type="predicted"/>
<dbReference type="PANTHER" id="PTHR48025:SF1">
    <property type="entry name" value="RRM DOMAIN-CONTAINING PROTEIN"/>
    <property type="match status" value="1"/>
</dbReference>
<dbReference type="GO" id="GO:0003729">
    <property type="term" value="F:mRNA binding"/>
    <property type="evidence" value="ECO:0007669"/>
    <property type="project" value="TreeGrafter"/>
</dbReference>
<feature type="domain" description="RRM" evidence="4">
    <location>
        <begin position="29"/>
        <end position="107"/>
    </location>
</feature>
<evidence type="ECO:0000313" key="5">
    <source>
        <dbReference type="EMBL" id="TFL00570.1"/>
    </source>
</evidence>
<feature type="compositionally biased region" description="Basic and acidic residues" evidence="3">
    <location>
        <begin position="108"/>
        <end position="117"/>
    </location>
</feature>
<dbReference type="OrthoDB" id="439808at2759"/>
<reference evidence="5 6" key="1">
    <citation type="journal article" date="2019" name="Nat. Ecol. Evol.">
        <title>Megaphylogeny resolves global patterns of mushroom evolution.</title>
        <authorList>
            <person name="Varga T."/>
            <person name="Krizsan K."/>
            <person name="Foldi C."/>
            <person name="Dima B."/>
            <person name="Sanchez-Garcia M."/>
            <person name="Sanchez-Ramirez S."/>
            <person name="Szollosi G.J."/>
            <person name="Szarkandi J.G."/>
            <person name="Papp V."/>
            <person name="Albert L."/>
            <person name="Andreopoulos W."/>
            <person name="Angelini C."/>
            <person name="Antonin V."/>
            <person name="Barry K.W."/>
            <person name="Bougher N.L."/>
            <person name="Buchanan P."/>
            <person name="Buyck B."/>
            <person name="Bense V."/>
            <person name="Catcheside P."/>
            <person name="Chovatia M."/>
            <person name="Cooper J."/>
            <person name="Damon W."/>
            <person name="Desjardin D."/>
            <person name="Finy P."/>
            <person name="Geml J."/>
            <person name="Haridas S."/>
            <person name="Hughes K."/>
            <person name="Justo A."/>
            <person name="Karasinski D."/>
            <person name="Kautmanova I."/>
            <person name="Kiss B."/>
            <person name="Kocsube S."/>
            <person name="Kotiranta H."/>
            <person name="LaButti K.M."/>
            <person name="Lechner B.E."/>
            <person name="Liimatainen K."/>
            <person name="Lipzen A."/>
            <person name="Lukacs Z."/>
            <person name="Mihaltcheva S."/>
            <person name="Morgado L.N."/>
            <person name="Niskanen T."/>
            <person name="Noordeloos M.E."/>
            <person name="Ohm R.A."/>
            <person name="Ortiz-Santana B."/>
            <person name="Ovrebo C."/>
            <person name="Racz N."/>
            <person name="Riley R."/>
            <person name="Savchenko A."/>
            <person name="Shiryaev A."/>
            <person name="Soop K."/>
            <person name="Spirin V."/>
            <person name="Szebenyi C."/>
            <person name="Tomsovsky M."/>
            <person name="Tulloss R.E."/>
            <person name="Uehling J."/>
            <person name="Grigoriev I.V."/>
            <person name="Vagvolgyi C."/>
            <person name="Papp T."/>
            <person name="Martin F.M."/>
            <person name="Miettinen O."/>
            <person name="Hibbett D.S."/>
            <person name="Nagy L.G."/>
        </authorList>
    </citation>
    <scope>NUCLEOTIDE SEQUENCE [LARGE SCALE GENOMIC DNA]</scope>
    <source>
        <strain evidence="5 6">CBS 309.79</strain>
    </source>
</reference>
<keyword evidence="1 2" id="KW-0694">RNA-binding</keyword>
<dbReference type="InterPro" id="IPR012677">
    <property type="entry name" value="Nucleotide-bd_a/b_plait_sf"/>
</dbReference>
<keyword evidence="6" id="KW-1185">Reference proteome</keyword>
<dbReference type="SUPFAM" id="SSF54928">
    <property type="entry name" value="RNA-binding domain, RBD"/>
    <property type="match status" value="2"/>
</dbReference>
<dbReference type="Pfam" id="PF00076">
    <property type="entry name" value="RRM_1"/>
    <property type="match status" value="2"/>
</dbReference>
<protein>
    <recommendedName>
        <fullName evidence="4">RRM domain-containing protein</fullName>
    </recommendedName>
</protein>
<dbReference type="Proteomes" id="UP000305067">
    <property type="component" value="Unassembled WGS sequence"/>
</dbReference>
<evidence type="ECO:0000256" key="2">
    <source>
        <dbReference type="PROSITE-ProRule" id="PRU00176"/>
    </source>
</evidence>
<evidence type="ECO:0000256" key="1">
    <source>
        <dbReference type="ARBA" id="ARBA00022884"/>
    </source>
</evidence>
<evidence type="ECO:0000313" key="6">
    <source>
        <dbReference type="Proteomes" id="UP000305067"/>
    </source>
</evidence>
<sequence>MSDAQAATIQTGVATVVAQEPKIDETPGHKVFVGNLAYSVNDDGLKALFEPFKSDILSVQVITHGPKKSSGYGFVSLSTPEAAQKAIDSLHNKEVDGRPLVVQSAKNPEQKEIDRKERRAKRRSGRRGSKAVPGEVTDAEANGDAPKADAAPGTEDANKSKKKKKSSKRKSKRKTEGGEGVATPGEETAAVDATQKKARKPRAERTPRAPGEAPVGELSKTGVFVANLGFSVDEAALQTLFTDAGFKVETARVARMRWGRHPRKSRGFGFVQLTSEEEQKKAITALNGKTIGDREIVVKVAVNREDDEDDKPEDAAAGAAAATPAAAAPAAANPAVPAAAATTPAPAAAAPTAAPAATATPAAAAATAAAPPVSV</sequence>
<accession>A0A5C3QHH0</accession>
<dbReference type="InterPro" id="IPR035979">
    <property type="entry name" value="RBD_domain_sf"/>
</dbReference>
<feature type="region of interest" description="Disordered" evidence="3">
    <location>
        <begin position="94"/>
        <end position="215"/>
    </location>
</feature>
<evidence type="ECO:0000259" key="4">
    <source>
        <dbReference type="PROSITE" id="PS50102"/>
    </source>
</evidence>
<dbReference type="SMART" id="SM00360">
    <property type="entry name" value="RRM"/>
    <property type="match status" value="2"/>
</dbReference>
<dbReference type="PANTHER" id="PTHR48025">
    <property type="entry name" value="OS02G0815200 PROTEIN"/>
    <property type="match status" value="1"/>
</dbReference>
<evidence type="ECO:0000256" key="3">
    <source>
        <dbReference type="SAM" id="MobiDB-lite"/>
    </source>
</evidence>
<dbReference type="PROSITE" id="PS50102">
    <property type="entry name" value="RRM"/>
    <property type="match status" value="2"/>
</dbReference>
<feature type="compositionally biased region" description="Basic residues" evidence="3">
    <location>
        <begin position="118"/>
        <end position="129"/>
    </location>
</feature>